<keyword evidence="2" id="KW-0479">Metal-binding</keyword>
<feature type="binding site" evidence="2">
    <location>
        <position position="31"/>
    </location>
    <ligand>
        <name>substrate</name>
    </ligand>
</feature>
<protein>
    <recommendedName>
        <fullName evidence="2">Isoprenyl transferase</fullName>
        <ecNumber evidence="2">2.5.1.-</ecNumber>
    </recommendedName>
</protein>
<dbReference type="Gene3D" id="3.40.1180.10">
    <property type="entry name" value="Decaprenyl diphosphate synthase-like"/>
    <property type="match status" value="1"/>
</dbReference>
<feature type="binding site" evidence="2">
    <location>
        <position position="213"/>
    </location>
    <ligand>
        <name>Mg(2+)</name>
        <dbReference type="ChEBI" id="CHEBI:18420"/>
    </ligand>
</feature>
<dbReference type="NCBIfam" id="TIGR00055">
    <property type="entry name" value="uppS"/>
    <property type="match status" value="1"/>
</dbReference>
<proteinExistence type="inferred from homology"/>
<comment type="caution">
    <text evidence="3">The sequence shown here is derived from an EMBL/GenBank/DDBJ whole genome shotgun (WGS) entry which is preliminary data.</text>
</comment>
<feature type="binding site" evidence="2">
    <location>
        <begin position="200"/>
        <end position="202"/>
    </location>
    <ligand>
        <name>substrate</name>
    </ligand>
</feature>
<comment type="function">
    <text evidence="2">Catalyzes the condensation of isopentenyl diphosphate (IPP) with allylic pyrophosphates generating different type of terpenoids.</text>
</comment>
<evidence type="ECO:0000313" key="4">
    <source>
        <dbReference type="Proteomes" id="UP000266426"/>
    </source>
</evidence>
<evidence type="ECO:0000256" key="2">
    <source>
        <dbReference type="HAMAP-Rule" id="MF_01139"/>
    </source>
</evidence>
<reference evidence="3 4" key="1">
    <citation type="journal article" date="2017" name="ISME J.">
        <title>Energy and carbon metabolisms in a deep terrestrial subsurface fluid microbial community.</title>
        <authorList>
            <person name="Momper L."/>
            <person name="Jungbluth S.P."/>
            <person name="Lee M.D."/>
            <person name="Amend J.P."/>
        </authorList>
    </citation>
    <scope>NUCLEOTIDE SEQUENCE [LARGE SCALE GENOMIC DNA]</scope>
    <source>
        <strain evidence="3">SURF_26</strain>
    </source>
</reference>
<gene>
    <name evidence="3" type="ORF">C4541_06575</name>
</gene>
<dbReference type="SUPFAM" id="SSF64005">
    <property type="entry name" value="Undecaprenyl diphosphate synthase"/>
    <property type="match status" value="1"/>
</dbReference>
<dbReference type="InterPro" id="IPR018520">
    <property type="entry name" value="UPP_synth-like_CS"/>
</dbReference>
<dbReference type="InterPro" id="IPR001441">
    <property type="entry name" value="UPP_synth-like"/>
</dbReference>
<dbReference type="EC" id="2.5.1.-" evidence="2"/>
<dbReference type="AlphaFoldDB" id="A0A3A4R2H9"/>
<organism evidence="3 4">
    <name type="scientific">Candidatus Auribacter fodinae</name>
    <dbReference type="NCBI Taxonomy" id="2093366"/>
    <lineage>
        <taxon>Bacteria</taxon>
        <taxon>Pseudomonadati</taxon>
        <taxon>Candidatus Auribacterota</taxon>
        <taxon>Candidatus Auribacteria</taxon>
        <taxon>Candidatus Auribacterales</taxon>
        <taxon>Candidatus Auribacteraceae</taxon>
        <taxon>Candidatus Auribacter</taxon>
    </lineage>
</organism>
<dbReference type="PANTHER" id="PTHR10291:SF0">
    <property type="entry name" value="DEHYDRODOLICHYL DIPHOSPHATE SYNTHASE 2"/>
    <property type="match status" value="1"/>
</dbReference>
<evidence type="ECO:0000256" key="1">
    <source>
        <dbReference type="ARBA" id="ARBA00022679"/>
    </source>
</evidence>
<evidence type="ECO:0000313" key="3">
    <source>
        <dbReference type="EMBL" id="RJP59192.1"/>
    </source>
</evidence>
<dbReference type="Proteomes" id="UP000266426">
    <property type="component" value="Unassembled WGS sequence"/>
</dbReference>
<feature type="binding site" evidence="2">
    <location>
        <position position="26"/>
    </location>
    <ligand>
        <name>Mg(2+)</name>
        <dbReference type="ChEBI" id="CHEBI:18420"/>
    </ligand>
</feature>
<dbReference type="HAMAP" id="MF_01139">
    <property type="entry name" value="ISPT"/>
    <property type="match status" value="1"/>
</dbReference>
<dbReference type="EMBL" id="QZJZ01000054">
    <property type="protein sequence ID" value="RJP59192.1"/>
    <property type="molecule type" value="Genomic_DNA"/>
</dbReference>
<feature type="binding site" evidence="2">
    <location>
        <position position="77"/>
    </location>
    <ligand>
        <name>substrate</name>
    </ligand>
</feature>
<comment type="subunit">
    <text evidence="2">Homodimer.</text>
</comment>
<dbReference type="PANTHER" id="PTHR10291">
    <property type="entry name" value="DEHYDRODOLICHYL DIPHOSPHATE SYNTHASE FAMILY MEMBER"/>
    <property type="match status" value="1"/>
</dbReference>
<accession>A0A3A4R2H9</accession>
<sequence length="247" mass="28548">MSTPAPEILENYNIHTLPRHIAIIMDGNGRWAKQKGLKRVFGHRAGVDSIRDVVTFCAEAGIQYLTLYAFSTENWARPKLEVSMLMKLLQEYLVKELPTFAKNNIQFNTIGITEQLPDKVQKLIRYNKEQTQSNTGLTLTLALNYSGRSELTEAMRSIAKQISNGQLKPEEITEEIISNNLFTHDMPDPDLLIRTSGEMRVSNYLLWQISYAEIWITPVLWPDIRRQHIIEALQDFQKRDRRFGKVN</sequence>
<feature type="active site" evidence="2">
    <location>
        <position position="26"/>
    </location>
</feature>
<feature type="binding site" evidence="2">
    <location>
        <begin position="71"/>
        <end position="73"/>
    </location>
    <ligand>
        <name>substrate</name>
    </ligand>
</feature>
<comment type="similarity">
    <text evidence="2">Belongs to the UPP synthase family.</text>
</comment>
<dbReference type="GO" id="GO:0045547">
    <property type="term" value="F:ditrans,polycis-polyprenyl diphosphate synthase [(2E,6E)-farnesyl diphosphate specific] activity"/>
    <property type="evidence" value="ECO:0007669"/>
    <property type="project" value="TreeGrafter"/>
</dbReference>
<keyword evidence="1 2" id="KW-0808">Transferase</keyword>
<dbReference type="CDD" id="cd00475">
    <property type="entry name" value="Cis_IPPS"/>
    <property type="match status" value="1"/>
</dbReference>
<dbReference type="Pfam" id="PF01255">
    <property type="entry name" value="Prenyltransf"/>
    <property type="match status" value="1"/>
</dbReference>
<feature type="binding site" evidence="2">
    <location>
        <position position="75"/>
    </location>
    <ligand>
        <name>substrate</name>
    </ligand>
</feature>
<feature type="binding site" evidence="2">
    <location>
        <position position="43"/>
    </location>
    <ligand>
        <name>substrate</name>
    </ligand>
</feature>
<name>A0A3A4R2H9_9BACT</name>
<dbReference type="InterPro" id="IPR036424">
    <property type="entry name" value="UPP_synth-like_sf"/>
</dbReference>
<dbReference type="GO" id="GO:0016094">
    <property type="term" value="P:polyprenol biosynthetic process"/>
    <property type="evidence" value="ECO:0007669"/>
    <property type="project" value="TreeGrafter"/>
</dbReference>
<feature type="binding site" evidence="2">
    <location>
        <begin position="27"/>
        <end position="30"/>
    </location>
    <ligand>
        <name>substrate</name>
    </ligand>
</feature>
<dbReference type="NCBIfam" id="NF011405">
    <property type="entry name" value="PRK14830.1"/>
    <property type="match status" value="1"/>
</dbReference>
<feature type="binding site" evidence="2">
    <location>
        <position position="39"/>
    </location>
    <ligand>
        <name>substrate</name>
    </ligand>
</feature>
<dbReference type="GO" id="GO:0000287">
    <property type="term" value="F:magnesium ion binding"/>
    <property type="evidence" value="ECO:0007669"/>
    <property type="project" value="UniProtKB-UniRule"/>
</dbReference>
<dbReference type="FunFam" id="3.40.1180.10:FF:000001">
    <property type="entry name" value="(2E,6E)-farnesyl-diphosphate-specific ditrans,polycis-undecaprenyl-diphosphate synthase"/>
    <property type="match status" value="1"/>
</dbReference>
<keyword evidence="2" id="KW-0460">Magnesium</keyword>
<dbReference type="PROSITE" id="PS01066">
    <property type="entry name" value="UPP_SYNTHASE"/>
    <property type="match status" value="1"/>
</dbReference>
<comment type="cofactor">
    <cofactor evidence="2">
        <name>Mg(2+)</name>
        <dbReference type="ChEBI" id="CHEBI:18420"/>
    </cofactor>
    <text evidence="2">Binds 2 magnesium ions per subunit.</text>
</comment>
<feature type="active site" description="Proton acceptor" evidence="2">
    <location>
        <position position="74"/>
    </location>
</feature>
<feature type="binding site" evidence="2">
    <location>
        <position position="194"/>
    </location>
    <ligand>
        <name>substrate</name>
    </ligand>
</feature>